<dbReference type="Proteomes" id="UP001049176">
    <property type="component" value="Chromosome 1"/>
</dbReference>
<proteinExistence type="predicted"/>
<evidence type="ECO:0000313" key="2">
    <source>
        <dbReference type="Proteomes" id="UP001049176"/>
    </source>
</evidence>
<protein>
    <submittedName>
        <fullName evidence="1">Uncharacterized protein</fullName>
    </submittedName>
</protein>
<gene>
    <name evidence="1" type="ORF">E1B28_001503</name>
</gene>
<reference evidence="1" key="1">
    <citation type="journal article" date="2021" name="Genome Biol. Evol.">
        <title>The assembled and annotated genome of the fairy-ring fungus Marasmius oreades.</title>
        <authorList>
            <person name="Hiltunen M."/>
            <person name="Ament-Velasquez S.L."/>
            <person name="Johannesson H."/>
        </authorList>
    </citation>
    <scope>NUCLEOTIDE SEQUENCE</scope>
    <source>
        <strain evidence="1">03SP1</strain>
    </source>
</reference>
<organism evidence="1 2">
    <name type="scientific">Marasmius oreades</name>
    <name type="common">fairy-ring Marasmius</name>
    <dbReference type="NCBI Taxonomy" id="181124"/>
    <lineage>
        <taxon>Eukaryota</taxon>
        <taxon>Fungi</taxon>
        <taxon>Dikarya</taxon>
        <taxon>Basidiomycota</taxon>
        <taxon>Agaricomycotina</taxon>
        <taxon>Agaricomycetes</taxon>
        <taxon>Agaricomycetidae</taxon>
        <taxon>Agaricales</taxon>
        <taxon>Marasmiineae</taxon>
        <taxon>Marasmiaceae</taxon>
        <taxon>Marasmius</taxon>
    </lineage>
</organism>
<dbReference type="RefSeq" id="XP_043016149.1">
    <property type="nucleotide sequence ID" value="XM_043147440.1"/>
</dbReference>
<accession>A0A9P7V3Q2</accession>
<keyword evidence="2" id="KW-1185">Reference proteome</keyword>
<dbReference type="AlphaFoldDB" id="A0A9P7V3Q2"/>
<comment type="caution">
    <text evidence="1">The sequence shown here is derived from an EMBL/GenBank/DDBJ whole genome shotgun (WGS) entry which is preliminary data.</text>
</comment>
<dbReference type="GeneID" id="66070579"/>
<dbReference type="KEGG" id="more:E1B28_001503"/>
<evidence type="ECO:0000313" key="1">
    <source>
        <dbReference type="EMBL" id="KAG7099679.1"/>
    </source>
</evidence>
<sequence>MADEDVLKIDPEGKYYSKYGHVTHILEFGIQDIWESNDYHRMFGTIFIPQYQPTWLDGKAASFIYSCANLPCEARLTRTLIDTVKEVLHVSEDPV</sequence>
<name>A0A9P7V3Q2_9AGAR</name>
<dbReference type="EMBL" id="CM032181">
    <property type="protein sequence ID" value="KAG7099679.1"/>
    <property type="molecule type" value="Genomic_DNA"/>
</dbReference>